<gene>
    <name evidence="1" type="ORF">PXEA_LOCUS8994</name>
</gene>
<evidence type="ECO:0000313" key="1">
    <source>
        <dbReference type="EMBL" id="VEL15554.1"/>
    </source>
</evidence>
<sequence>MWCWPGRGYASGGLAGRRHEAGPACSEQRRWRFSDVTPSSREDWQISEVSQTLGPAFYSRHYGPGRF</sequence>
<accession>A0A3S5BRY9</accession>
<protein>
    <submittedName>
        <fullName evidence="1">Uncharacterized protein</fullName>
    </submittedName>
</protein>
<dbReference type="EMBL" id="CAAALY010025003">
    <property type="protein sequence ID" value="VEL15554.1"/>
    <property type="molecule type" value="Genomic_DNA"/>
</dbReference>
<evidence type="ECO:0000313" key="2">
    <source>
        <dbReference type="Proteomes" id="UP000784294"/>
    </source>
</evidence>
<organism evidence="1 2">
    <name type="scientific">Protopolystoma xenopodis</name>
    <dbReference type="NCBI Taxonomy" id="117903"/>
    <lineage>
        <taxon>Eukaryota</taxon>
        <taxon>Metazoa</taxon>
        <taxon>Spiralia</taxon>
        <taxon>Lophotrochozoa</taxon>
        <taxon>Platyhelminthes</taxon>
        <taxon>Monogenea</taxon>
        <taxon>Polyopisthocotylea</taxon>
        <taxon>Polystomatidea</taxon>
        <taxon>Polystomatidae</taxon>
        <taxon>Protopolystoma</taxon>
    </lineage>
</organism>
<proteinExistence type="predicted"/>
<comment type="caution">
    <text evidence="1">The sequence shown here is derived from an EMBL/GenBank/DDBJ whole genome shotgun (WGS) entry which is preliminary data.</text>
</comment>
<dbReference type="Proteomes" id="UP000784294">
    <property type="component" value="Unassembled WGS sequence"/>
</dbReference>
<dbReference type="AlphaFoldDB" id="A0A3S5BRY9"/>
<keyword evidence="2" id="KW-1185">Reference proteome</keyword>
<reference evidence="1" key="1">
    <citation type="submission" date="2018-11" db="EMBL/GenBank/DDBJ databases">
        <authorList>
            <consortium name="Pathogen Informatics"/>
        </authorList>
    </citation>
    <scope>NUCLEOTIDE SEQUENCE</scope>
</reference>
<name>A0A3S5BRY9_9PLAT</name>